<dbReference type="GO" id="GO:0016491">
    <property type="term" value="F:oxidoreductase activity"/>
    <property type="evidence" value="ECO:0007669"/>
    <property type="project" value="UniProtKB-KW"/>
</dbReference>
<gene>
    <name evidence="3" type="ORF">GUK36_41770</name>
</gene>
<dbReference type="SUPFAM" id="SSF51971">
    <property type="entry name" value="Nucleotide-binding domain"/>
    <property type="match status" value="1"/>
</dbReference>
<proteinExistence type="predicted"/>
<reference evidence="3 4" key="1">
    <citation type="submission" date="2020-01" db="EMBL/GenBank/DDBJ databases">
        <title>Rhizobium genotypes associated with high levels of biological nitrogen fixation by grain legumes in a temperate-maritime cropping system.</title>
        <authorList>
            <person name="Maluk M."/>
            <person name="Francesc Ferrando Molina F."/>
            <person name="Lopez Del Egido L."/>
            <person name="Lafos M."/>
            <person name="Langarica-Fuentes A."/>
            <person name="Gebre Yohannes G."/>
            <person name="Young M.W."/>
            <person name="Martin P."/>
            <person name="Gantlett R."/>
            <person name="Kenicer G."/>
            <person name="Hawes C."/>
            <person name="Begg G.S."/>
            <person name="Quilliam R.S."/>
            <person name="Squire G.R."/>
            <person name="Poole P.S."/>
            <person name="Young P.W."/>
            <person name="Iannetta P.M."/>
            <person name="James E.K."/>
        </authorList>
    </citation>
    <scope>NUCLEOTIDE SEQUENCE [LARGE SCALE GENOMIC DNA]</scope>
    <source>
        <strain evidence="3 4">JHI944</strain>
    </source>
</reference>
<name>A0A6P0DVP3_RHILE</name>
<evidence type="ECO:0000259" key="2">
    <source>
        <dbReference type="Pfam" id="PF01266"/>
    </source>
</evidence>
<comment type="caution">
    <text evidence="3">The sequence shown here is derived from an EMBL/GenBank/DDBJ whole genome shotgun (WGS) entry which is preliminary data.</text>
</comment>
<organism evidence="3 4">
    <name type="scientific">Rhizobium leguminosarum</name>
    <dbReference type="NCBI Taxonomy" id="384"/>
    <lineage>
        <taxon>Bacteria</taxon>
        <taxon>Pseudomonadati</taxon>
        <taxon>Pseudomonadota</taxon>
        <taxon>Alphaproteobacteria</taxon>
        <taxon>Hyphomicrobiales</taxon>
        <taxon>Rhizobiaceae</taxon>
        <taxon>Rhizobium/Agrobacterium group</taxon>
        <taxon>Rhizobium</taxon>
    </lineage>
</organism>
<dbReference type="Pfam" id="PF01266">
    <property type="entry name" value="DAO"/>
    <property type="match status" value="1"/>
</dbReference>
<dbReference type="AlphaFoldDB" id="A0A6P0DVP3"/>
<dbReference type="Gene3D" id="3.50.50.60">
    <property type="entry name" value="FAD/NAD(P)-binding domain"/>
    <property type="match status" value="1"/>
</dbReference>
<dbReference type="Proteomes" id="UP000471409">
    <property type="component" value="Unassembled WGS sequence"/>
</dbReference>
<dbReference type="InterPro" id="IPR036188">
    <property type="entry name" value="FAD/NAD-bd_sf"/>
</dbReference>
<evidence type="ECO:0000313" key="4">
    <source>
        <dbReference type="Proteomes" id="UP000471409"/>
    </source>
</evidence>
<evidence type="ECO:0000256" key="1">
    <source>
        <dbReference type="ARBA" id="ARBA00023002"/>
    </source>
</evidence>
<protein>
    <submittedName>
        <fullName evidence="3">FAD-dependent oxidoreductase</fullName>
    </submittedName>
</protein>
<accession>A0A6P0DVP3</accession>
<sequence length="80" mass="8552">MNASTKPSKVVVIGGGIFGVSTSVHLARLGVRTVLINDGPLANGASGRSLAWPNPARKRTDAYHRLRLAGIDRYRTLAVR</sequence>
<dbReference type="RefSeq" id="WP_164001607.1">
    <property type="nucleotide sequence ID" value="NZ_WXXP01000854.1"/>
</dbReference>
<keyword evidence="1" id="KW-0560">Oxidoreductase</keyword>
<feature type="non-terminal residue" evidence="3">
    <location>
        <position position="80"/>
    </location>
</feature>
<dbReference type="InterPro" id="IPR006076">
    <property type="entry name" value="FAD-dep_OxRdtase"/>
</dbReference>
<feature type="domain" description="FAD dependent oxidoreductase" evidence="2">
    <location>
        <begin position="9"/>
        <end position="78"/>
    </location>
</feature>
<dbReference type="EMBL" id="WXXP01000854">
    <property type="protein sequence ID" value="NEK55761.1"/>
    <property type="molecule type" value="Genomic_DNA"/>
</dbReference>
<evidence type="ECO:0000313" key="3">
    <source>
        <dbReference type="EMBL" id="NEK55761.1"/>
    </source>
</evidence>